<evidence type="ECO:0000313" key="2">
    <source>
        <dbReference type="Proteomes" id="UP001566132"/>
    </source>
</evidence>
<proteinExistence type="predicted"/>
<reference evidence="1 2" key="1">
    <citation type="submission" date="2024-05" db="EMBL/GenBank/DDBJ databases">
        <title>Genetic variation in Jamaican populations of the coffee berry borer (Hypothenemus hampei).</title>
        <authorList>
            <person name="Errbii M."/>
            <person name="Myrie A."/>
        </authorList>
    </citation>
    <scope>NUCLEOTIDE SEQUENCE [LARGE SCALE GENOMIC DNA]</scope>
    <source>
        <strain evidence="1">JA-Hopewell-2020-01-JO</strain>
        <tissue evidence="1">Whole body</tissue>
    </source>
</reference>
<keyword evidence="2" id="KW-1185">Reference proteome</keyword>
<evidence type="ECO:0000313" key="1">
    <source>
        <dbReference type="EMBL" id="KAL1502304.1"/>
    </source>
</evidence>
<dbReference type="EMBL" id="JBDJPC010000005">
    <property type="protein sequence ID" value="KAL1502304.1"/>
    <property type="molecule type" value="Genomic_DNA"/>
</dbReference>
<protein>
    <submittedName>
        <fullName evidence="1">Uncharacterized protein</fullName>
    </submittedName>
</protein>
<sequence>MENDVNLKKSKRPPICVREKRTIIVINRLKSHTTSKNAVLKKLVLLETKIQLMDERDYVMVIKWLNKNNKQFNSCSISIKIKQSTKWQSSLSCDISYNEKLPLKYYRNSVDEFNNLTVKSLDTPNHTVSFKISALPAGITLKPETVQMITKIQPTNAAASAEKLIKPTLQLAL</sequence>
<accession>A0ABD1EX58</accession>
<dbReference type="AlphaFoldDB" id="A0ABD1EX58"/>
<organism evidence="1 2">
    <name type="scientific">Hypothenemus hampei</name>
    <name type="common">Coffee berry borer</name>
    <dbReference type="NCBI Taxonomy" id="57062"/>
    <lineage>
        <taxon>Eukaryota</taxon>
        <taxon>Metazoa</taxon>
        <taxon>Ecdysozoa</taxon>
        <taxon>Arthropoda</taxon>
        <taxon>Hexapoda</taxon>
        <taxon>Insecta</taxon>
        <taxon>Pterygota</taxon>
        <taxon>Neoptera</taxon>
        <taxon>Endopterygota</taxon>
        <taxon>Coleoptera</taxon>
        <taxon>Polyphaga</taxon>
        <taxon>Cucujiformia</taxon>
        <taxon>Curculionidae</taxon>
        <taxon>Scolytinae</taxon>
        <taxon>Hypothenemus</taxon>
    </lineage>
</organism>
<comment type="caution">
    <text evidence="1">The sequence shown here is derived from an EMBL/GenBank/DDBJ whole genome shotgun (WGS) entry which is preliminary data.</text>
</comment>
<dbReference type="Proteomes" id="UP001566132">
    <property type="component" value="Unassembled WGS sequence"/>
</dbReference>
<name>A0ABD1EX58_HYPHA</name>
<gene>
    <name evidence="1" type="ORF">ABEB36_007470</name>
</gene>